<reference evidence="1 2" key="1">
    <citation type="submission" date="2016-10" db="EMBL/GenBank/DDBJ databases">
        <title>Comparative genomics of Bacillus thuringiensis reveals a path to pathogens against multiple invertebrate hosts.</title>
        <authorList>
            <person name="Zheng J."/>
            <person name="Gao Q."/>
            <person name="Liu H."/>
            <person name="Peng D."/>
            <person name="Ruan L."/>
            <person name="Sun M."/>
        </authorList>
    </citation>
    <scope>NUCLEOTIDE SEQUENCE [LARGE SCALE GENOMIC DNA]</scope>
    <source>
        <strain evidence="1">HD5</strain>
    </source>
</reference>
<dbReference type="RefSeq" id="WP_053512867.1">
    <property type="nucleotide sequence ID" value="NZ_CAKJXA010000019.1"/>
</dbReference>
<dbReference type="Proteomes" id="UP000194551">
    <property type="component" value="Unassembled WGS sequence"/>
</dbReference>
<evidence type="ECO:0000313" key="2">
    <source>
        <dbReference type="Proteomes" id="UP000194551"/>
    </source>
</evidence>
<dbReference type="AlphaFoldDB" id="A0A9X6K920"/>
<organism evidence="1 2">
    <name type="scientific">Bacillus thuringiensis</name>
    <dbReference type="NCBI Taxonomy" id="1428"/>
    <lineage>
        <taxon>Bacteria</taxon>
        <taxon>Bacillati</taxon>
        <taxon>Bacillota</taxon>
        <taxon>Bacilli</taxon>
        <taxon>Bacillales</taxon>
        <taxon>Bacillaceae</taxon>
        <taxon>Bacillus</taxon>
        <taxon>Bacillus cereus group</taxon>
    </lineage>
</organism>
<name>A0A9X6K920_BACTU</name>
<dbReference type="EMBL" id="NFEM01000103">
    <property type="protein sequence ID" value="OTZ98839.1"/>
    <property type="molecule type" value="Genomic_DNA"/>
</dbReference>
<evidence type="ECO:0008006" key="3">
    <source>
        <dbReference type="Google" id="ProtNLM"/>
    </source>
</evidence>
<gene>
    <name evidence="1" type="ORF">BK774_23945</name>
</gene>
<protein>
    <recommendedName>
        <fullName evidence="3">Group-specific protein</fullName>
    </recommendedName>
</protein>
<sequence length="124" mass="14794">MNNGLKFKIFELHCLVQKTYADIKIACDIAIYQENTSKYLISLGFLNKSYMTYIEAKRFYRENEELVSVEFDNFFDMYDKLENELKQVISTEDKNPSSLHNRFDQFQQKVENINDLIKVLQNAR</sequence>
<comment type="caution">
    <text evidence="1">The sequence shown here is derived from an EMBL/GenBank/DDBJ whole genome shotgun (WGS) entry which is preliminary data.</text>
</comment>
<accession>A0A9X6K920</accession>
<evidence type="ECO:0000313" key="1">
    <source>
        <dbReference type="EMBL" id="OTZ98839.1"/>
    </source>
</evidence>
<proteinExistence type="predicted"/>